<evidence type="ECO:0000256" key="1">
    <source>
        <dbReference type="SAM" id="Phobius"/>
    </source>
</evidence>
<keyword evidence="1" id="KW-1133">Transmembrane helix</keyword>
<accession>A0A7J7KYS8</accession>
<comment type="caution">
    <text evidence="2">The sequence shown here is derived from an EMBL/GenBank/DDBJ whole genome shotgun (WGS) entry which is preliminary data.</text>
</comment>
<keyword evidence="3" id="KW-1185">Reference proteome</keyword>
<dbReference type="AlphaFoldDB" id="A0A7J7KYS8"/>
<gene>
    <name evidence="2" type="ORF">GIB67_015366</name>
</gene>
<protein>
    <submittedName>
        <fullName evidence="2">Uncharacterized protein</fullName>
    </submittedName>
</protein>
<name>A0A7J7KYS8_9MAGN</name>
<feature type="transmembrane region" description="Helical" evidence="1">
    <location>
        <begin position="17"/>
        <end position="41"/>
    </location>
</feature>
<sequence length="91" mass="10196">MLFPSDASRKGSSKTTIEIWCCLIIFLRWLIVLALSMPLQFQTSKGPHTIEFYLRLASRSPLLLVTMLSGIRCGFDLLFLTGVQFGASPFP</sequence>
<dbReference type="EMBL" id="JACGCM010002784">
    <property type="protein sequence ID" value="KAF6135513.1"/>
    <property type="molecule type" value="Genomic_DNA"/>
</dbReference>
<keyword evidence="1" id="KW-0472">Membrane</keyword>
<keyword evidence="1" id="KW-0812">Transmembrane</keyword>
<evidence type="ECO:0000313" key="3">
    <source>
        <dbReference type="Proteomes" id="UP000541444"/>
    </source>
</evidence>
<dbReference type="Proteomes" id="UP000541444">
    <property type="component" value="Unassembled WGS sequence"/>
</dbReference>
<reference evidence="2 3" key="1">
    <citation type="journal article" date="2020" name="IScience">
        <title>Genome Sequencing of the Endangered Kingdonia uniflora (Circaeasteraceae, Ranunculales) Reveals Potential Mechanisms of Evolutionary Specialization.</title>
        <authorList>
            <person name="Sun Y."/>
            <person name="Deng T."/>
            <person name="Zhang A."/>
            <person name="Moore M.J."/>
            <person name="Landis J.B."/>
            <person name="Lin N."/>
            <person name="Zhang H."/>
            <person name="Zhang X."/>
            <person name="Huang J."/>
            <person name="Zhang X."/>
            <person name="Sun H."/>
            <person name="Wang H."/>
        </authorList>
    </citation>
    <scope>NUCLEOTIDE SEQUENCE [LARGE SCALE GENOMIC DNA]</scope>
    <source>
        <strain evidence="2">TB1705</strain>
        <tissue evidence="2">Leaf</tissue>
    </source>
</reference>
<proteinExistence type="predicted"/>
<organism evidence="2 3">
    <name type="scientific">Kingdonia uniflora</name>
    <dbReference type="NCBI Taxonomy" id="39325"/>
    <lineage>
        <taxon>Eukaryota</taxon>
        <taxon>Viridiplantae</taxon>
        <taxon>Streptophyta</taxon>
        <taxon>Embryophyta</taxon>
        <taxon>Tracheophyta</taxon>
        <taxon>Spermatophyta</taxon>
        <taxon>Magnoliopsida</taxon>
        <taxon>Ranunculales</taxon>
        <taxon>Circaeasteraceae</taxon>
        <taxon>Kingdonia</taxon>
    </lineage>
</organism>
<evidence type="ECO:0000313" key="2">
    <source>
        <dbReference type="EMBL" id="KAF6135513.1"/>
    </source>
</evidence>